<feature type="non-terminal residue" evidence="2">
    <location>
        <position position="111"/>
    </location>
</feature>
<accession>A0AAN4ZF42</accession>
<dbReference type="Proteomes" id="UP001328107">
    <property type="component" value="Unassembled WGS sequence"/>
</dbReference>
<feature type="region of interest" description="Disordered" evidence="1">
    <location>
        <begin position="92"/>
        <end position="111"/>
    </location>
</feature>
<proteinExistence type="predicted"/>
<evidence type="ECO:0000313" key="2">
    <source>
        <dbReference type="EMBL" id="GMR36627.1"/>
    </source>
</evidence>
<sequence length="111" mass="11784">DGTTKVHETTTATTTLAPIETTITTTTLATTLPTTKSCEPSCECESEGGCSPCPNSSAMGEETVRVIARTRDANALAVRATSMSTWFRWTRSPPLPPSTLSSLPLSPFYSL</sequence>
<reference evidence="3" key="1">
    <citation type="submission" date="2022-10" db="EMBL/GenBank/DDBJ databases">
        <title>Genome assembly of Pristionchus species.</title>
        <authorList>
            <person name="Yoshida K."/>
            <person name="Sommer R.J."/>
        </authorList>
    </citation>
    <scope>NUCLEOTIDE SEQUENCE [LARGE SCALE GENOMIC DNA]</scope>
    <source>
        <strain evidence="3">RS5460</strain>
    </source>
</reference>
<evidence type="ECO:0000313" key="3">
    <source>
        <dbReference type="Proteomes" id="UP001328107"/>
    </source>
</evidence>
<name>A0AAN4ZF42_9BILA</name>
<evidence type="ECO:0000256" key="1">
    <source>
        <dbReference type="SAM" id="MobiDB-lite"/>
    </source>
</evidence>
<protein>
    <submittedName>
        <fullName evidence="2">Uncharacterized protein</fullName>
    </submittedName>
</protein>
<dbReference type="EMBL" id="BTRK01000002">
    <property type="protein sequence ID" value="GMR36627.1"/>
    <property type="molecule type" value="Genomic_DNA"/>
</dbReference>
<comment type="caution">
    <text evidence="2">The sequence shown here is derived from an EMBL/GenBank/DDBJ whole genome shotgun (WGS) entry which is preliminary data.</text>
</comment>
<feature type="compositionally biased region" description="Low complexity" evidence="1">
    <location>
        <begin position="98"/>
        <end position="111"/>
    </location>
</feature>
<feature type="non-terminal residue" evidence="2">
    <location>
        <position position="1"/>
    </location>
</feature>
<keyword evidence="3" id="KW-1185">Reference proteome</keyword>
<gene>
    <name evidence="2" type="ORF">PMAYCL1PPCAC_06822</name>
</gene>
<dbReference type="AlphaFoldDB" id="A0AAN4ZF42"/>
<organism evidence="2 3">
    <name type="scientific">Pristionchus mayeri</name>
    <dbReference type="NCBI Taxonomy" id="1317129"/>
    <lineage>
        <taxon>Eukaryota</taxon>
        <taxon>Metazoa</taxon>
        <taxon>Ecdysozoa</taxon>
        <taxon>Nematoda</taxon>
        <taxon>Chromadorea</taxon>
        <taxon>Rhabditida</taxon>
        <taxon>Rhabditina</taxon>
        <taxon>Diplogasteromorpha</taxon>
        <taxon>Diplogasteroidea</taxon>
        <taxon>Neodiplogasteridae</taxon>
        <taxon>Pristionchus</taxon>
    </lineage>
</organism>